<dbReference type="Proteomes" id="UP000036847">
    <property type="component" value="Chromosome"/>
</dbReference>
<protein>
    <submittedName>
        <fullName evidence="1">Glycosyltransferase family 1 protein</fullName>
    </submittedName>
</protein>
<dbReference type="AlphaFoldDB" id="A0AAE6ETE9"/>
<dbReference type="Gene3D" id="3.40.50.2000">
    <property type="entry name" value="Glycogen Phosphorylase B"/>
    <property type="match status" value="1"/>
</dbReference>
<evidence type="ECO:0000313" key="2">
    <source>
        <dbReference type="Proteomes" id="UP000036847"/>
    </source>
</evidence>
<reference evidence="1 2" key="1">
    <citation type="submission" date="2019-03" db="EMBL/GenBank/DDBJ databases">
        <title>Complete genome assembly of MDR B. fragilis.</title>
        <authorList>
            <person name="Sydenham T.V."/>
            <person name="Hasman H."/>
            <person name="Justesen U.S."/>
        </authorList>
    </citation>
    <scope>NUCLEOTIDE SEQUENCE [LARGE SCALE GENOMIC DNA]</scope>
    <source>
        <strain evidence="1 2">DCMSKEJBY0001B</strain>
    </source>
</reference>
<dbReference type="EMBL" id="CP036546">
    <property type="protein sequence ID" value="QCQ45703.1"/>
    <property type="molecule type" value="Genomic_DNA"/>
</dbReference>
<sequence>MEEMNVIIVHKNSINVEPPTQMVLQTLSDLGVSVKLITLSIDKYWELELHKRNIEYFSLNINRYLRGGKVSLISRLKIWLKYRMFVLRILKQLDTNFIIWFVNADSIAPLLCSNIFNRYKFIFHILETYENSIFYKYVIDKYAKYVYNMVVCEEHRAAIFNMWFNLNKYPIILPNKPYRLLEKEAAIEFVKEKSFPLYDAIQNNRKIILYQGVVSYDRNLLPAIKAVKELGNEFVFVIMGRDYGPLNDYIQSCPEIIYVPQISSPQHLYITSLAYIGILIYNPISLNQIFCAPNKIFEYSGYRVPMIGNNIPGLSIPFEKFMAGEVFDMQSTNSIKNKILKIKNSMEYYKMGAERLYTSVDTTSIIYNTLSI</sequence>
<dbReference type="RefSeq" id="WP_032536241.1">
    <property type="nucleotide sequence ID" value="NZ_CP036546.1"/>
</dbReference>
<organism evidence="1 2">
    <name type="scientific">Bacteroides fragilis</name>
    <dbReference type="NCBI Taxonomy" id="817"/>
    <lineage>
        <taxon>Bacteria</taxon>
        <taxon>Pseudomonadati</taxon>
        <taxon>Bacteroidota</taxon>
        <taxon>Bacteroidia</taxon>
        <taxon>Bacteroidales</taxon>
        <taxon>Bacteroidaceae</taxon>
        <taxon>Bacteroides</taxon>
    </lineage>
</organism>
<name>A0AAE6ETE9_BACFG</name>
<evidence type="ECO:0000313" key="1">
    <source>
        <dbReference type="EMBL" id="QCQ45703.1"/>
    </source>
</evidence>
<proteinExistence type="predicted"/>
<gene>
    <name evidence="1" type="ORF">EC80_012970</name>
</gene>
<accession>A0AAE6ETE9</accession>
<dbReference type="SUPFAM" id="SSF53756">
    <property type="entry name" value="UDP-Glycosyltransferase/glycogen phosphorylase"/>
    <property type="match status" value="1"/>
</dbReference>